<dbReference type="EMBL" id="WOGT01000006">
    <property type="protein sequence ID" value="MUN55591.1"/>
    <property type="molecule type" value="Genomic_DNA"/>
</dbReference>
<dbReference type="OrthoDB" id="8912228at2"/>
<dbReference type="AlphaFoldDB" id="A0A7K1LK60"/>
<dbReference type="SUPFAM" id="SSF56752">
    <property type="entry name" value="D-aminoacid aminotransferase-like PLP-dependent enzymes"/>
    <property type="match status" value="1"/>
</dbReference>
<keyword evidence="1" id="KW-0032">Aminotransferase</keyword>
<comment type="caution">
    <text evidence="1">The sequence shown here is derived from an EMBL/GenBank/DDBJ whole genome shotgun (WGS) entry which is preliminary data.</text>
</comment>
<organism evidence="1 2">
    <name type="scientific">Rothia koreensis</name>
    <dbReference type="NCBI Taxonomy" id="592378"/>
    <lineage>
        <taxon>Bacteria</taxon>
        <taxon>Bacillati</taxon>
        <taxon>Actinomycetota</taxon>
        <taxon>Actinomycetes</taxon>
        <taxon>Micrococcales</taxon>
        <taxon>Micrococcaceae</taxon>
        <taxon>Rothia</taxon>
    </lineage>
</organism>
<dbReference type="Gene3D" id="3.20.10.10">
    <property type="entry name" value="D-amino Acid Aminotransferase, subunit A, domain 2"/>
    <property type="match status" value="1"/>
</dbReference>
<proteinExistence type="predicted"/>
<keyword evidence="1" id="KW-0808">Transferase</keyword>
<dbReference type="InterPro" id="IPR036038">
    <property type="entry name" value="Aminotransferase-like"/>
</dbReference>
<protein>
    <submittedName>
        <fullName evidence="1">Branched-chain amino acid aminotransferase</fullName>
    </submittedName>
</protein>
<dbReference type="NCBIfam" id="NF006734">
    <property type="entry name" value="PRK09266.1"/>
    <property type="match status" value="1"/>
</dbReference>
<name>A0A7K1LK60_9MICC</name>
<sequence length="265" mass="28868">MTSHLIHLNGSPASASTLAAVAFSGDAHFTAMQVRDTAVRGLDLHLDRLRRNSDTLFGLHLPDETILGCLRTALTAFDGDSASMFCFITPSRAKTPPGLDVFVRMAGPASPPDGPLSLDVAGHERYLPDVKHAGEISLARFFARQAASLGFDDTAFEGRDGRLSEATTWNLAFWDGETVTWPNAEYLPGITMQVIRRQLRLLGVAQQIRSIRRADLSDRWSAVSMNSTTPGIPISRIGEVRLAQDDSFFGTLRRAYAAEEPVALV</sequence>
<keyword evidence="2" id="KW-1185">Reference proteome</keyword>
<dbReference type="InterPro" id="IPR001544">
    <property type="entry name" value="Aminotrans_IV"/>
</dbReference>
<dbReference type="Proteomes" id="UP000462152">
    <property type="component" value="Unassembled WGS sequence"/>
</dbReference>
<dbReference type="RefSeq" id="WP_129316297.1">
    <property type="nucleotide sequence ID" value="NZ_NOIQ01000023.1"/>
</dbReference>
<dbReference type="InterPro" id="IPR043132">
    <property type="entry name" value="BCAT-like_C"/>
</dbReference>
<gene>
    <name evidence="1" type="ORF">GMA10_10265</name>
</gene>
<dbReference type="GO" id="GO:0008483">
    <property type="term" value="F:transaminase activity"/>
    <property type="evidence" value="ECO:0007669"/>
    <property type="project" value="UniProtKB-KW"/>
</dbReference>
<dbReference type="Pfam" id="PF01063">
    <property type="entry name" value="Aminotran_4"/>
    <property type="match status" value="1"/>
</dbReference>
<evidence type="ECO:0000313" key="2">
    <source>
        <dbReference type="Proteomes" id="UP000462152"/>
    </source>
</evidence>
<dbReference type="Gene3D" id="3.30.470.10">
    <property type="match status" value="1"/>
</dbReference>
<dbReference type="InterPro" id="IPR043131">
    <property type="entry name" value="BCAT-like_N"/>
</dbReference>
<reference evidence="1 2" key="1">
    <citation type="submission" date="2019-12" db="EMBL/GenBank/DDBJ databases">
        <authorList>
            <person name="Li J."/>
            <person name="Shi Y."/>
            <person name="Xu G."/>
            <person name="Xiao D."/>
            <person name="Ran X."/>
        </authorList>
    </citation>
    <scope>NUCLEOTIDE SEQUENCE [LARGE SCALE GENOMIC DNA]</scope>
    <source>
        <strain evidence="1 2">JCM 15915</strain>
    </source>
</reference>
<accession>A0A7K1LK60</accession>
<evidence type="ECO:0000313" key="1">
    <source>
        <dbReference type="EMBL" id="MUN55591.1"/>
    </source>
</evidence>